<comment type="caution">
    <text evidence="2">The sequence shown here is derived from an EMBL/GenBank/DDBJ whole genome shotgun (WGS) entry which is preliminary data.</text>
</comment>
<gene>
    <name evidence="2" type="ORF">AB1300_22175</name>
</gene>
<sequence length="193" mass="22455">MNFPKLLGTPFPTVQTEQIKLRKLRLEDAPTLFNYYSNENVYRHLDWNGPESLERCYEVINAWNEGYDEGWILRFAIASKVTDEIIGTIFLSEFAGKRAEIGYELSEEYWHRGIMSEAVKEVLSIGFNQLGLVRIQAIVTEENIASKKLLTKFNFKEEGCLRQFECHSVTGECKDMLSYSLLHTEFSKKNDEY</sequence>
<keyword evidence="2" id="KW-0012">Acyltransferase</keyword>
<dbReference type="InterPro" id="IPR000182">
    <property type="entry name" value="GNAT_dom"/>
</dbReference>
<dbReference type="EC" id="2.3.-.-" evidence="2"/>
<dbReference type="PANTHER" id="PTHR43792">
    <property type="entry name" value="GNAT FAMILY, PUTATIVE (AFU_ORTHOLOGUE AFUA_3G00765)-RELATED-RELATED"/>
    <property type="match status" value="1"/>
</dbReference>
<dbReference type="InterPro" id="IPR051531">
    <property type="entry name" value="N-acetyltransferase"/>
</dbReference>
<dbReference type="Pfam" id="PF13302">
    <property type="entry name" value="Acetyltransf_3"/>
    <property type="match status" value="1"/>
</dbReference>
<feature type="domain" description="N-acetyltransferase" evidence="1">
    <location>
        <begin position="19"/>
        <end position="184"/>
    </location>
</feature>
<protein>
    <submittedName>
        <fullName evidence="2">GNAT family N-acetyltransferase</fullName>
        <ecNumber evidence="2">2.3.-.-</ecNumber>
    </submittedName>
</protein>
<dbReference type="PROSITE" id="PS51186">
    <property type="entry name" value="GNAT"/>
    <property type="match status" value="1"/>
</dbReference>
<dbReference type="RefSeq" id="WP_368638310.1">
    <property type="nucleotide sequence ID" value="NZ_JBFRHK010000020.1"/>
</dbReference>
<dbReference type="Gene3D" id="3.40.630.30">
    <property type="match status" value="1"/>
</dbReference>
<evidence type="ECO:0000313" key="3">
    <source>
        <dbReference type="Proteomes" id="UP001558534"/>
    </source>
</evidence>
<dbReference type="SUPFAM" id="SSF55729">
    <property type="entry name" value="Acyl-CoA N-acyltransferases (Nat)"/>
    <property type="match status" value="1"/>
</dbReference>
<name>A0ABV3W3N1_9BACI</name>
<accession>A0ABV3W3N1</accession>
<dbReference type="Proteomes" id="UP001558534">
    <property type="component" value="Unassembled WGS sequence"/>
</dbReference>
<proteinExistence type="predicted"/>
<dbReference type="EMBL" id="JBFRHK010000020">
    <property type="protein sequence ID" value="MEX3747808.1"/>
    <property type="molecule type" value="Genomic_DNA"/>
</dbReference>
<reference evidence="2 3" key="1">
    <citation type="submission" date="2024-07" db="EMBL/GenBank/DDBJ databases">
        <title>Characterization of a bacterium isolated from hydrolysated instant sea cucumber by whole-genome sequencing and metabolomics.</title>
        <authorList>
            <person name="Luo X."/>
            <person name="Zhang Z."/>
            <person name="Zheng Z."/>
            <person name="Zhang W."/>
            <person name="Ming T."/>
            <person name="Jiao L."/>
            <person name="Su X."/>
            <person name="Kong F."/>
            <person name="Xu J."/>
        </authorList>
    </citation>
    <scope>NUCLEOTIDE SEQUENCE [LARGE SCALE GENOMIC DNA]</scope>
    <source>
        <strain evidence="2 3">XL-2024</strain>
    </source>
</reference>
<evidence type="ECO:0000313" key="2">
    <source>
        <dbReference type="EMBL" id="MEX3747808.1"/>
    </source>
</evidence>
<dbReference type="GO" id="GO:0016746">
    <property type="term" value="F:acyltransferase activity"/>
    <property type="evidence" value="ECO:0007669"/>
    <property type="project" value="UniProtKB-KW"/>
</dbReference>
<dbReference type="InterPro" id="IPR016181">
    <property type="entry name" value="Acyl_CoA_acyltransferase"/>
</dbReference>
<dbReference type="PANTHER" id="PTHR43792:SF9">
    <property type="entry name" value="RIBOSOMAL-PROTEIN-ALANINE ACETYLTRANSFERASE"/>
    <property type="match status" value="1"/>
</dbReference>
<keyword evidence="3" id="KW-1185">Reference proteome</keyword>
<keyword evidence="2" id="KW-0808">Transferase</keyword>
<evidence type="ECO:0000259" key="1">
    <source>
        <dbReference type="PROSITE" id="PS51186"/>
    </source>
</evidence>
<organism evidence="2 3">
    <name type="scientific">Lysinibacillus xylanilyticus</name>
    <dbReference type="NCBI Taxonomy" id="582475"/>
    <lineage>
        <taxon>Bacteria</taxon>
        <taxon>Bacillati</taxon>
        <taxon>Bacillota</taxon>
        <taxon>Bacilli</taxon>
        <taxon>Bacillales</taxon>
        <taxon>Bacillaceae</taxon>
        <taxon>Lysinibacillus</taxon>
    </lineage>
</organism>